<feature type="domain" description="NADH:flavin oxidoreductase/NADH oxidase N-terminal" evidence="1">
    <location>
        <begin position="49"/>
        <end position="117"/>
    </location>
</feature>
<organism evidence="2 3">
    <name type="scientific">Tetrapyrgos nigripes</name>
    <dbReference type="NCBI Taxonomy" id="182062"/>
    <lineage>
        <taxon>Eukaryota</taxon>
        <taxon>Fungi</taxon>
        <taxon>Dikarya</taxon>
        <taxon>Basidiomycota</taxon>
        <taxon>Agaricomycotina</taxon>
        <taxon>Agaricomycetes</taxon>
        <taxon>Agaricomycetidae</taxon>
        <taxon>Agaricales</taxon>
        <taxon>Marasmiineae</taxon>
        <taxon>Marasmiaceae</taxon>
        <taxon>Tetrapyrgos</taxon>
    </lineage>
</organism>
<dbReference type="PANTHER" id="PTHR22893:SF91">
    <property type="entry name" value="NADPH DEHYDROGENASE 2-RELATED"/>
    <property type="match status" value="1"/>
</dbReference>
<dbReference type="OrthoDB" id="276546at2759"/>
<dbReference type="GO" id="GO:0010181">
    <property type="term" value="F:FMN binding"/>
    <property type="evidence" value="ECO:0007669"/>
    <property type="project" value="InterPro"/>
</dbReference>
<dbReference type="InterPro" id="IPR013785">
    <property type="entry name" value="Aldolase_TIM"/>
</dbReference>
<name>A0A8H5D3K2_9AGAR</name>
<reference evidence="2 3" key="1">
    <citation type="journal article" date="2020" name="ISME J.">
        <title>Uncovering the hidden diversity of litter-decomposition mechanisms in mushroom-forming fungi.</title>
        <authorList>
            <person name="Floudas D."/>
            <person name="Bentzer J."/>
            <person name="Ahren D."/>
            <person name="Johansson T."/>
            <person name="Persson P."/>
            <person name="Tunlid A."/>
        </authorList>
    </citation>
    <scope>NUCLEOTIDE SEQUENCE [LARGE SCALE GENOMIC DNA]</scope>
    <source>
        <strain evidence="2 3">CBS 291.85</strain>
    </source>
</reference>
<sequence length="150" mass="17235">MSVSRRVMSHRNGSHCQIQLLLAFSITGIAIVEPRSKGLDVRDEVPEGEDNDFIREIWTSPEEDEHGRRLISTGGYTRKLQVAIETADKRRDIIAFGRRFIANPDLPYRLEHNIPLNDYDRATFYVPNSIDPKGYTDYPFVDGNPYARKP</sequence>
<proteinExistence type="predicted"/>
<dbReference type="Pfam" id="PF00724">
    <property type="entry name" value="Oxidored_FMN"/>
    <property type="match status" value="1"/>
</dbReference>
<dbReference type="AlphaFoldDB" id="A0A8H5D3K2"/>
<dbReference type="InterPro" id="IPR045247">
    <property type="entry name" value="Oye-like"/>
</dbReference>
<dbReference type="Proteomes" id="UP000559256">
    <property type="component" value="Unassembled WGS sequence"/>
</dbReference>
<dbReference type="EMBL" id="JAACJM010000065">
    <property type="protein sequence ID" value="KAF5352997.1"/>
    <property type="molecule type" value="Genomic_DNA"/>
</dbReference>
<dbReference type="SUPFAM" id="SSF51395">
    <property type="entry name" value="FMN-linked oxidoreductases"/>
    <property type="match status" value="1"/>
</dbReference>
<evidence type="ECO:0000259" key="1">
    <source>
        <dbReference type="Pfam" id="PF00724"/>
    </source>
</evidence>
<keyword evidence="3" id="KW-1185">Reference proteome</keyword>
<dbReference type="GO" id="GO:0016491">
    <property type="term" value="F:oxidoreductase activity"/>
    <property type="evidence" value="ECO:0007669"/>
    <property type="project" value="InterPro"/>
</dbReference>
<accession>A0A8H5D3K2</accession>
<dbReference type="PANTHER" id="PTHR22893">
    <property type="entry name" value="NADH OXIDOREDUCTASE-RELATED"/>
    <property type="match status" value="1"/>
</dbReference>
<gene>
    <name evidence="2" type="ORF">D9758_007919</name>
</gene>
<dbReference type="InterPro" id="IPR001155">
    <property type="entry name" value="OxRdtase_FMN_N"/>
</dbReference>
<dbReference type="Gene3D" id="3.20.20.70">
    <property type="entry name" value="Aldolase class I"/>
    <property type="match status" value="1"/>
</dbReference>
<evidence type="ECO:0000313" key="2">
    <source>
        <dbReference type="EMBL" id="KAF5352997.1"/>
    </source>
</evidence>
<protein>
    <recommendedName>
        <fullName evidence="1">NADH:flavin oxidoreductase/NADH oxidase N-terminal domain-containing protein</fullName>
    </recommendedName>
</protein>
<evidence type="ECO:0000313" key="3">
    <source>
        <dbReference type="Proteomes" id="UP000559256"/>
    </source>
</evidence>
<comment type="caution">
    <text evidence="2">The sequence shown here is derived from an EMBL/GenBank/DDBJ whole genome shotgun (WGS) entry which is preliminary data.</text>
</comment>